<dbReference type="AlphaFoldDB" id="V2UMF1"/>
<dbReference type="EMBL" id="AYEV01000013">
    <property type="protein sequence ID" value="ESK55908.1"/>
    <property type="molecule type" value="Genomic_DNA"/>
</dbReference>
<organism evidence="1 2">
    <name type="scientific">Acinetobacter tjernbergiae DSM 14971 = CIP 107465</name>
    <dbReference type="NCBI Taxonomy" id="1120928"/>
    <lineage>
        <taxon>Bacteria</taxon>
        <taxon>Pseudomonadati</taxon>
        <taxon>Pseudomonadota</taxon>
        <taxon>Gammaproteobacteria</taxon>
        <taxon>Moraxellales</taxon>
        <taxon>Moraxellaceae</taxon>
        <taxon>Acinetobacter</taxon>
    </lineage>
</organism>
<evidence type="ECO:0000313" key="2">
    <source>
        <dbReference type="Proteomes" id="UP000017404"/>
    </source>
</evidence>
<dbReference type="Proteomes" id="UP000017404">
    <property type="component" value="Unassembled WGS sequence"/>
</dbReference>
<dbReference type="InterPro" id="IPR011989">
    <property type="entry name" value="ARM-like"/>
</dbReference>
<dbReference type="STRING" id="202955.GCA_000759995_00855"/>
<dbReference type="Gene3D" id="1.25.10.10">
    <property type="entry name" value="Leucine-rich Repeat Variant"/>
    <property type="match status" value="1"/>
</dbReference>
<dbReference type="SUPFAM" id="SSF48371">
    <property type="entry name" value="ARM repeat"/>
    <property type="match status" value="1"/>
</dbReference>
<sequence length="190" mass="21346">MIVDNQTTLAIFASRYLDTLSTQELIDWLDDINPEVRTLIARKLHCKGTREVFDLAKDWSTSIVCYQREIAAFLLGQLGCLSECKYPFQTESKTILIDLINDENSEVRVAAVAACGHLYREGLDSDLEALILGYSNDDCTEVRISIAVTLGNSSGSEKIRQVYANYLEDDEVAEWAEVGLEILEDRLNKS</sequence>
<evidence type="ECO:0008006" key="3">
    <source>
        <dbReference type="Google" id="ProtNLM"/>
    </source>
</evidence>
<dbReference type="InterPro" id="IPR016024">
    <property type="entry name" value="ARM-type_fold"/>
</dbReference>
<dbReference type="Pfam" id="PF13646">
    <property type="entry name" value="HEAT_2"/>
    <property type="match status" value="1"/>
</dbReference>
<accession>V2UMF1</accession>
<dbReference type="PATRIC" id="fig|1120928.5.peg.1591"/>
<comment type="caution">
    <text evidence="1">The sequence shown here is derived from an EMBL/GenBank/DDBJ whole genome shotgun (WGS) entry which is preliminary data.</text>
</comment>
<protein>
    <recommendedName>
        <fullName evidence="3">HEAT repeat domain-containing protein</fullName>
    </recommendedName>
</protein>
<name>V2UMF1_9GAMM</name>
<gene>
    <name evidence="1" type="ORF">F990_01562</name>
</gene>
<dbReference type="OrthoDB" id="9156764at2"/>
<reference evidence="1 2" key="1">
    <citation type="submission" date="2013-10" db="EMBL/GenBank/DDBJ databases">
        <title>The Genome Sequence of Acinetobacter tjernbergiae CIP107465.</title>
        <authorList>
            <consortium name="The Broad Institute Genomics Platform"/>
            <consortium name="The Broad Institute Genome Sequencing Center for Infectious Disease"/>
            <person name="Cerqueira G."/>
            <person name="Feldgarden M."/>
            <person name="Courvalin P."/>
            <person name="Grillot-Courvalin C."/>
            <person name="Clermont D."/>
            <person name="Rocha E."/>
            <person name="Yoon E.-J."/>
            <person name="Nemec A."/>
            <person name="Young S.K."/>
            <person name="Zeng Q."/>
            <person name="Gargeya S."/>
            <person name="Fitzgerald M."/>
            <person name="Abouelleil A."/>
            <person name="Alvarado L."/>
            <person name="Berlin A.M."/>
            <person name="Chapman S.B."/>
            <person name="Gainer-Dewar J."/>
            <person name="Goldberg J."/>
            <person name="Gnerre S."/>
            <person name="Griggs A."/>
            <person name="Gujja S."/>
            <person name="Hansen M."/>
            <person name="Howarth C."/>
            <person name="Imamovic A."/>
            <person name="Ireland A."/>
            <person name="Larimer J."/>
            <person name="McCowan C."/>
            <person name="Murphy C."/>
            <person name="Pearson M."/>
            <person name="Poon T.W."/>
            <person name="Priest M."/>
            <person name="Roberts A."/>
            <person name="Saif S."/>
            <person name="Shea T."/>
            <person name="Sykes S."/>
            <person name="Wortman J."/>
            <person name="Nusbaum C."/>
            <person name="Birren B."/>
        </authorList>
    </citation>
    <scope>NUCLEOTIDE SEQUENCE [LARGE SCALE GENOMIC DNA]</scope>
    <source>
        <strain evidence="1 2">CIP 107465</strain>
    </source>
</reference>
<keyword evidence="2" id="KW-1185">Reference proteome</keyword>
<dbReference type="eggNOG" id="COG1413">
    <property type="taxonomic scope" value="Bacteria"/>
</dbReference>
<evidence type="ECO:0000313" key="1">
    <source>
        <dbReference type="EMBL" id="ESK55908.1"/>
    </source>
</evidence>
<proteinExistence type="predicted"/>
<dbReference type="RefSeq" id="WP_018679111.1">
    <property type="nucleotide sequence ID" value="NZ_AYEV01000013.1"/>
</dbReference>